<dbReference type="Proteomes" id="UP001165283">
    <property type="component" value="Unassembled WGS sequence"/>
</dbReference>
<dbReference type="CDD" id="cd05154">
    <property type="entry name" value="ACAD10_11_N-like"/>
    <property type="match status" value="1"/>
</dbReference>
<dbReference type="InterPro" id="IPR051678">
    <property type="entry name" value="AGP_Transferase"/>
</dbReference>
<keyword evidence="3" id="KW-1185">Reference proteome</keyword>
<dbReference type="PANTHER" id="PTHR21310:SF40">
    <property type="entry name" value="AMINOGLYCOSIDE PHOSPHOTRANSFERASE DOMAIN-CONTAINING PROTEIN-RELATED"/>
    <property type="match status" value="1"/>
</dbReference>
<protein>
    <submittedName>
        <fullName evidence="2">Phosphotransferase family protein</fullName>
    </submittedName>
</protein>
<name>A0ABT1ADZ5_9PSEU</name>
<proteinExistence type="predicted"/>
<gene>
    <name evidence="2" type="ORF">KDL28_38755</name>
</gene>
<reference evidence="2" key="1">
    <citation type="submission" date="2021-04" db="EMBL/GenBank/DDBJ databases">
        <title>Pseudonocardia sp. nov., isolated from sandy soil of mangrove forest.</title>
        <authorList>
            <person name="Zan Z."/>
            <person name="Huang R."/>
            <person name="Liu W."/>
        </authorList>
    </citation>
    <scope>NUCLEOTIDE SEQUENCE</scope>
    <source>
        <strain evidence="2">S2-4</strain>
    </source>
</reference>
<dbReference type="PANTHER" id="PTHR21310">
    <property type="entry name" value="AMINOGLYCOSIDE PHOSPHOTRANSFERASE-RELATED-RELATED"/>
    <property type="match status" value="1"/>
</dbReference>
<dbReference type="EMBL" id="JAGSOV010000102">
    <property type="protein sequence ID" value="MCO1661004.1"/>
    <property type="molecule type" value="Genomic_DNA"/>
</dbReference>
<dbReference type="Gene3D" id="3.90.1200.10">
    <property type="match status" value="1"/>
</dbReference>
<accession>A0ABT1ADZ5</accession>
<dbReference type="InterPro" id="IPR041726">
    <property type="entry name" value="ACAD10_11_N"/>
</dbReference>
<comment type="caution">
    <text evidence="2">The sequence shown here is derived from an EMBL/GenBank/DDBJ whole genome shotgun (WGS) entry which is preliminary data.</text>
</comment>
<feature type="domain" description="Aminoglycoside phosphotransferase" evidence="1">
    <location>
        <begin position="36"/>
        <end position="262"/>
    </location>
</feature>
<dbReference type="Pfam" id="PF01636">
    <property type="entry name" value="APH"/>
    <property type="match status" value="1"/>
</dbReference>
<dbReference type="InterPro" id="IPR002575">
    <property type="entry name" value="Aminoglycoside_PTrfase"/>
</dbReference>
<dbReference type="InterPro" id="IPR011009">
    <property type="entry name" value="Kinase-like_dom_sf"/>
</dbReference>
<evidence type="ECO:0000313" key="2">
    <source>
        <dbReference type="EMBL" id="MCO1661004.1"/>
    </source>
</evidence>
<sequence>MSARRSPEIDPVPAQPLTDWLRAEVPQVPVGDGPVEVERISGGHSNLTYRIIDARGGRWALRRPPTGMVLATAHDMSREWRFISALADTPVPVAPPVAYCADESVIGASFYVMGFVEGEVLGDGPSGERLAPGEPRRTLGLDTVDVLAALHAVDPDEVGLGDLRRSGGYLERQLRRWHRQAHDSSVPDLSTIDRAHERLVERAAALPPSDVRIAHGDFRPGNLAVGPDGRVRAVFDWELATLGDPLADLGWLIASWGRSGDALAVTIPGPNAVGGYPTGEELVARYAERSGRDVSDLDFYLAFARWRSACISAGVYSRYAGGVMGVTEADGGAARLAGVYRTAESALAALDAG</sequence>
<organism evidence="2 3">
    <name type="scientific">Pseudonocardia humida</name>
    <dbReference type="NCBI Taxonomy" id="2800819"/>
    <lineage>
        <taxon>Bacteria</taxon>
        <taxon>Bacillati</taxon>
        <taxon>Actinomycetota</taxon>
        <taxon>Actinomycetes</taxon>
        <taxon>Pseudonocardiales</taxon>
        <taxon>Pseudonocardiaceae</taxon>
        <taxon>Pseudonocardia</taxon>
    </lineage>
</organism>
<dbReference type="SUPFAM" id="SSF56112">
    <property type="entry name" value="Protein kinase-like (PK-like)"/>
    <property type="match status" value="1"/>
</dbReference>
<evidence type="ECO:0000259" key="1">
    <source>
        <dbReference type="Pfam" id="PF01636"/>
    </source>
</evidence>
<evidence type="ECO:0000313" key="3">
    <source>
        <dbReference type="Proteomes" id="UP001165283"/>
    </source>
</evidence>
<dbReference type="Gene3D" id="3.30.200.20">
    <property type="entry name" value="Phosphorylase Kinase, domain 1"/>
    <property type="match status" value="1"/>
</dbReference>
<dbReference type="RefSeq" id="WP_252446536.1">
    <property type="nucleotide sequence ID" value="NZ_JAGSOV010000102.1"/>
</dbReference>